<evidence type="ECO:0000259" key="8">
    <source>
        <dbReference type="Pfam" id="PF00082"/>
    </source>
</evidence>
<dbReference type="PROSITE" id="PS51892">
    <property type="entry name" value="SUBTILASE"/>
    <property type="match status" value="1"/>
</dbReference>
<dbReference type="PANTHER" id="PTHR43806:SF11">
    <property type="entry name" value="CEREVISIN-RELATED"/>
    <property type="match status" value="1"/>
</dbReference>
<dbReference type="InterPro" id="IPR036852">
    <property type="entry name" value="Peptidase_S8/S53_dom_sf"/>
</dbReference>
<organism evidence="10 11">
    <name type="scientific">Enteroscipio rubneri</name>
    <dbReference type="NCBI Taxonomy" id="2070686"/>
    <lineage>
        <taxon>Bacteria</taxon>
        <taxon>Bacillati</taxon>
        <taxon>Actinomycetota</taxon>
        <taxon>Coriobacteriia</taxon>
        <taxon>Eggerthellales</taxon>
        <taxon>Eggerthellaceae</taxon>
        <taxon>Enteroscipio</taxon>
    </lineage>
</organism>
<evidence type="ECO:0000256" key="4">
    <source>
        <dbReference type="ARBA" id="ARBA00022825"/>
    </source>
</evidence>
<feature type="compositionally biased region" description="Polar residues" evidence="6">
    <location>
        <begin position="60"/>
        <end position="69"/>
    </location>
</feature>
<dbReference type="Proteomes" id="UP000236197">
    <property type="component" value="Unassembled WGS sequence"/>
</dbReference>
<evidence type="ECO:0000256" key="5">
    <source>
        <dbReference type="PROSITE-ProRule" id="PRU01240"/>
    </source>
</evidence>
<dbReference type="GO" id="GO:0004252">
    <property type="term" value="F:serine-type endopeptidase activity"/>
    <property type="evidence" value="ECO:0007669"/>
    <property type="project" value="UniProtKB-UniRule"/>
</dbReference>
<proteinExistence type="inferred from homology"/>
<dbReference type="InterPro" id="IPR000209">
    <property type="entry name" value="Peptidase_S8/S53_dom"/>
</dbReference>
<dbReference type="AlphaFoldDB" id="A0A2K2U8Q9"/>
<evidence type="ECO:0000256" key="2">
    <source>
        <dbReference type="ARBA" id="ARBA00022670"/>
    </source>
</evidence>
<protein>
    <submittedName>
        <fullName evidence="10">Uncharacterized protein</fullName>
    </submittedName>
</protein>
<feature type="region of interest" description="Disordered" evidence="6">
    <location>
        <begin position="48"/>
        <end position="136"/>
    </location>
</feature>
<evidence type="ECO:0000313" key="10">
    <source>
        <dbReference type="EMBL" id="PNV66726.1"/>
    </source>
</evidence>
<feature type="domain" description="Fervidolysin-like N-terminal prodomain" evidence="9">
    <location>
        <begin position="132"/>
        <end position="216"/>
    </location>
</feature>
<feature type="chain" id="PRO_5014471958" evidence="7">
    <location>
        <begin position="39"/>
        <end position="521"/>
    </location>
</feature>
<feature type="active site" description="Charge relay system" evidence="5">
    <location>
        <position position="502"/>
    </location>
</feature>
<evidence type="ECO:0000259" key="9">
    <source>
        <dbReference type="Pfam" id="PF22148"/>
    </source>
</evidence>
<feature type="compositionally biased region" description="Polar residues" evidence="6">
    <location>
        <begin position="110"/>
        <end position="126"/>
    </location>
</feature>
<comment type="similarity">
    <text evidence="1 5">Belongs to the peptidase S8 family.</text>
</comment>
<dbReference type="PROSITE" id="PS00136">
    <property type="entry name" value="SUBTILASE_ASP"/>
    <property type="match status" value="1"/>
</dbReference>
<evidence type="ECO:0000256" key="3">
    <source>
        <dbReference type="ARBA" id="ARBA00022801"/>
    </source>
</evidence>
<accession>A0A2K2U8Q9</accession>
<dbReference type="PRINTS" id="PR00723">
    <property type="entry name" value="SUBTILISIN"/>
</dbReference>
<reference evidence="11" key="1">
    <citation type="submission" date="2018-01" db="EMBL/GenBank/DDBJ databases">
        <title>Rubneribacter badeniensis gen. nov., sp. nov., and Colonibacter rubneri, gen. nov., sp. nov., WGS of new members of the Eggerthellaceae.</title>
        <authorList>
            <person name="Danylec N."/>
            <person name="Stoll D.A."/>
            <person name="Doetsch A."/>
            <person name="Kulling S.E."/>
            <person name="Huch M."/>
        </authorList>
    </citation>
    <scope>NUCLEOTIDE SEQUENCE [LARGE SCALE GENOMIC DNA]</scope>
    <source>
        <strain evidence="11">ResAG-96</strain>
    </source>
</reference>
<keyword evidence="7" id="KW-0732">Signal</keyword>
<evidence type="ECO:0000256" key="7">
    <source>
        <dbReference type="SAM" id="SignalP"/>
    </source>
</evidence>
<feature type="signal peptide" evidence="7">
    <location>
        <begin position="1"/>
        <end position="38"/>
    </location>
</feature>
<evidence type="ECO:0000256" key="1">
    <source>
        <dbReference type="ARBA" id="ARBA00011073"/>
    </source>
</evidence>
<dbReference type="InterPro" id="IPR015500">
    <property type="entry name" value="Peptidase_S8_subtilisin-rel"/>
</dbReference>
<dbReference type="InterPro" id="IPR050131">
    <property type="entry name" value="Peptidase_S8_subtilisin-like"/>
</dbReference>
<dbReference type="InterPro" id="IPR023827">
    <property type="entry name" value="Peptidase_S8_Asp-AS"/>
</dbReference>
<feature type="domain" description="Peptidase S8/S53" evidence="8">
    <location>
        <begin position="282"/>
        <end position="505"/>
    </location>
</feature>
<keyword evidence="2 5" id="KW-0645">Protease</keyword>
<dbReference type="InterPro" id="IPR022398">
    <property type="entry name" value="Peptidase_S8_His-AS"/>
</dbReference>
<feature type="compositionally biased region" description="Low complexity" evidence="6">
    <location>
        <begin position="93"/>
        <end position="109"/>
    </location>
</feature>
<comment type="caution">
    <text evidence="10">The sequence shown here is derived from an EMBL/GenBank/DDBJ whole genome shotgun (WGS) entry which is preliminary data.</text>
</comment>
<dbReference type="GO" id="GO:0006508">
    <property type="term" value="P:proteolysis"/>
    <property type="evidence" value="ECO:0007669"/>
    <property type="project" value="UniProtKB-KW"/>
</dbReference>
<keyword evidence="3 5" id="KW-0378">Hydrolase</keyword>
<keyword evidence="11" id="KW-1185">Reference proteome</keyword>
<gene>
    <name evidence="10" type="ORF">C2L71_11630</name>
</gene>
<evidence type="ECO:0000256" key="6">
    <source>
        <dbReference type="SAM" id="MobiDB-lite"/>
    </source>
</evidence>
<dbReference type="SUPFAM" id="SSF52743">
    <property type="entry name" value="Subtilisin-like"/>
    <property type="match status" value="1"/>
</dbReference>
<dbReference type="Gene3D" id="3.40.50.200">
    <property type="entry name" value="Peptidase S8/S53 domain"/>
    <property type="match status" value="1"/>
</dbReference>
<name>A0A2K2U8Q9_9ACTN</name>
<evidence type="ECO:0000313" key="11">
    <source>
        <dbReference type="Proteomes" id="UP000236197"/>
    </source>
</evidence>
<dbReference type="PANTHER" id="PTHR43806">
    <property type="entry name" value="PEPTIDASE S8"/>
    <property type="match status" value="1"/>
</dbReference>
<dbReference type="Pfam" id="PF22148">
    <property type="entry name" value="Fervidolysin_NPro-like"/>
    <property type="match status" value="1"/>
</dbReference>
<feature type="active site" description="Charge relay system" evidence="5">
    <location>
        <position position="330"/>
    </location>
</feature>
<keyword evidence="4 5" id="KW-0720">Serine protease</keyword>
<dbReference type="InterPro" id="IPR054399">
    <property type="entry name" value="Fervidolysin-like_N_prodom"/>
</dbReference>
<feature type="active site" description="Charge relay system" evidence="5">
    <location>
        <position position="288"/>
    </location>
</feature>
<sequence>MDVTRSADDRPSFCRVASRTFLALILAFSLSIPAPALALSNDAGQSLASQVDRASDPQDNEGTSDSTQAAAAEGSDPSASVTGESQEAGPDAASPNSSSSLQSEEPSAQGLAQHSDAANATSTEPSLESVDEPRDDVVPGEIIVVYDSAVSSGSQTFSLEDQAQPDGLDVQVVEEIAPADGDVGPTVVAEIPDDTTVDEAVEQLSGAPGVAYVQPNYLYQLIDGFDVSVADGGASILSEEAASKATVNDPYCIDTREGKNQYYLYNSNVIDAWDSAKSDGSATVAVLDTGCRLDHEDLQGTLDAAHAWDAYHDVALDVSPTVSAGDNNGHGTHVCGIVSAQANNAVGIAGASYNAKVLPVKVFSDEASNASAPTAKIVQAYTYLDGLIKSGALSDLRVVNMSLGLYGESDPAFESAIEKMRSEHNVLTVCAGGNGVNGVPKTERSLPSDFDACLSVTSLNQDRTYSPWADYNEYKDIGAPGVSLLSTYKDSSSSYAFLNGTSMASRWLPGSPLCCGRPIPI</sequence>
<dbReference type="PROSITE" id="PS00137">
    <property type="entry name" value="SUBTILASE_HIS"/>
    <property type="match status" value="1"/>
</dbReference>
<dbReference type="EMBL" id="PPEK01000025">
    <property type="protein sequence ID" value="PNV66726.1"/>
    <property type="molecule type" value="Genomic_DNA"/>
</dbReference>
<dbReference type="Pfam" id="PF00082">
    <property type="entry name" value="Peptidase_S8"/>
    <property type="match status" value="1"/>
</dbReference>